<gene>
    <name evidence="1" type="ORF">Acor_07360</name>
</gene>
<proteinExistence type="predicted"/>
<reference evidence="1 2" key="1">
    <citation type="submission" date="2019-10" db="EMBL/GenBank/DDBJ databases">
        <title>Whole genome shotgun sequence of Acrocarpospora corrugata NBRC 13972.</title>
        <authorList>
            <person name="Ichikawa N."/>
            <person name="Kimura A."/>
            <person name="Kitahashi Y."/>
            <person name="Komaki H."/>
            <person name="Oguchi A."/>
        </authorList>
    </citation>
    <scope>NUCLEOTIDE SEQUENCE [LARGE SCALE GENOMIC DNA]</scope>
    <source>
        <strain evidence="1 2">NBRC 13972</strain>
    </source>
</reference>
<dbReference type="InterPro" id="IPR036390">
    <property type="entry name" value="WH_DNA-bd_sf"/>
</dbReference>
<keyword evidence="2" id="KW-1185">Reference proteome</keyword>
<dbReference type="InterPro" id="IPR036388">
    <property type="entry name" value="WH-like_DNA-bd_sf"/>
</dbReference>
<dbReference type="AlphaFoldDB" id="A0A5M3VPG1"/>
<organism evidence="1 2">
    <name type="scientific">Acrocarpospora corrugata</name>
    <dbReference type="NCBI Taxonomy" id="35763"/>
    <lineage>
        <taxon>Bacteria</taxon>
        <taxon>Bacillati</taxon>
        <taxon>Actinomycetota</taxon>
        <taxon>Actinomycetes</taxon>
        <taxon>Streptosporangiales</taxon>
        <taxon>Streptosporangiaceae</taxon>
        <taxon>Acrocarpospora</taxon>
    </lineage>
</organism>
<protein>
    <submittedName>
        <fullName evidence="1">Uncharacterized protein</fullName>
    </submittedName>
</protein>
<accession>A0A5M3VPG1</accession>
<evidence type="ECO:0000313" key="1">
    <source>
        <dbReference type="EMBL" id="GER98674.1"/>
    </source>
</evidence>
<dbReference type="EMBL" id="BLAD01000037">
    <property type="protein sequence ID" value="GER98674.1"/>
    <property type="molecule type" value="Genomic_DNA"/>
</dbReference>
<evidence type="ECO:0000313" key="2">
    <source>
        <dbReference type="Proteomes" id="UP000334990"/>
    </source>
</evidence>
<comment type="caution">
    <text evidence="1">The sequence shown here is derived from an EMBL/GenBank/DDBJ whole genome shotgun (WGS) entry which is preliminary data.</text>
</comment>
<dbReference type="SUPFAM" id="SSF46785">
    <property type="entry name" value="Winged helix' DNA-binding domain"/>
    <property type="match status" value="1"/>
</dbReference>
<dbReference type="Proteomes" id="UP000334990">
    <property type="component" value="Unassembled WGS sequence"/>
</dbReference>
<dbReference type="Gene3D" id="1.10.10.10">
    <property type="entry name" value="Winged helix-like DNA-binding domain superfamily/Winged helix DNA-binding domain"/>
    <property type="match status" value="1"/>
</dbReference>
<sequence>MTGIVKNLESKGLVQRRASPDHSRVMLVSLTAAGTERAAASTLARTVETDSAIATVRMD</sequence>
<name>A0A5M3VPG1_9ACTN</name>